<evidence type="ECO:0000256" key="4">
    <source>
        <dbReference type="ARBA" id="ARBA00016902"/>
    </source>
</evidence>
<evidence type="ECO:0000259" key="16">
    <source>
        <dbReference type="PROSITE" id="PS50059"/>
    </source>
</evidence>
<dbReference type="InterPro" id="IPR046357">
    <property type="entry name" value="PPIase_dom_sf"/>
</dbReference>
<comment type="catalytic activity">
    <reaction evidence="1 12 13">
        <text>[protein]-peptidylproline (omega=180) = [protein]-peptidylproline (omega=0)</text>
        <dbReference type="Rhea" id="RHEA:16237"/>
        <dbReference type="Rhea" id="RHEA-COMP:10747"/>
        <dbReference type="Rhea" id="RHEA-COMP:10748"/>
        <dbReference type="ChEBI" id="CHEBI:83833"/>
        <dbReference type="ChEBI" id="CHEBI:83834"/>
        <dbReference type="EC" id="5.2.1.8"/>
    </reaction>
</comment>
<keyword evidence="8 12" id="KW-0413">Isomerase</keyword>
<evidence type="ECO:0000256" key="14">
    <source>
        <dbReference type="RuleBase" id="RU003914"/>
    </source>
</evidence>
<evidence type="ECO:0000256" key="9">
    <source>
        <dbReference type="ARBA" id="ARBA00023306"/>
    </source>
</evidence>
<dbReference type="InterPro" id="IPR027304">
    <property type="entry name" value="Trigger_fact/SurA_dom_sf"/>
</dbReference>
<dbReference type="SUPFAM" id="SSF102735">
    <property type="entry name" value="Trigger factor ribosome-binding domain"/>
    <property type="match status" value="1"/>
</dbReference>
<evidence type="ECO:0000256" key="11">
    <source>
        <dbReference type="ARBA" id="ARBA00029986"/>
    </source>
</evidence>
<dbReference type="Proteomes" id="UP000192917">
    <property type="component" value="Unassembled WGS sequence"/>
</dbReference>
<dbReference type="InterPro" id="IPR037041">
    <property type="entry name" value="Trigger_fac_C_sf"/>
</dbReference>
<dbReference type="SUPFAM" id="SSF54534">
    <property type="entry name" value="FKBP-like"/>
    <property type="match status" value="1"/>
</dbReference>
<comment type="subcellular location">
    <subcellularLocation>
        <location evidence="12">Cytoplasm</location>
    </subcellularLocation>
    <text evidence="12">About half TF is bound to the ribosome near the polypeptide exit tunnel while the other half is free in the cytoplasm.</text>
</comment>
<keyword evidence="9 12" id="KW-0131">Cell cycle</keyword>
<evidence type="ECO:0000256" key="6">
    <source>
        <dbReference type="ARBA" id="ARBA00023110"/>
    </source>
</evidence>
<dbReference type="PIRSF" id="PIRSF003095">
    <property type="entry name" value="Trigger_factor"/>
    <property type="match status" value="1"/>
</dbReference>
<dbReference type="Gene3D" id="3.10.50.40">
    <property type="match status" value="1"/>
</dbReference>
<dbReference type="PANTHER" id="PTHR30560:SF3">
    <property type="entry name" value="TRIGGER FACTOR-LIKE PROTEIN TIG, CHLOROPLASTIC"/>
    <property type="match status" value="1"/>
</dbReference>
<keyword evidence="7 12" id="KW-0143">Chaperone</keyword>
<evidence type="ECO:0000256" key="2">
    <source>
        <dbReference type="ARBA" id="ARBA00005464"/>
    </source>
</evidence>
<dbReference type="Pfam" id="PF00254">
    <property type="entry name" value="FKBP_C"/>
    <property type="match status" value="1"/>
</dbReference>
<evidence type="ECO:0000256" key="8">
    <source>
        <dbReference type="ARBA" id="ARBA00023235"/>
    </source>
</evidence>
<evidence type="ECO:0000313" key="17">
    <source>
        <dbReference type="EMBL" id="SMF24479.1"/>
    </source>
</evidence>
<dbReference type="Gene3D" id="3.30.70.1050">
    <property type="entry name" value="Trigger factor ribosome-binding domain"/>
    <property type="match status" value="1"/>
</dbReference>
<dbReference type="GO" id="GO:0043335">
    <property type="term" value="P:protein unfolding"/>
    <property type="evidence" value="ECO:0007669"/>
    <property type="project" value="TreeGrafter"/>
</dbReference>
<sequence>MQVNETLNEGLKREFTVTLAAAEIEDKVQARLAEVAKTAQIPGFRPGKVPSSVLKQRYGDAVLGEVLQQAVNDASQQAINERGLTPAMQPQIEVTKFEKGEDLEYKLTVELMPEIAPMDFSTLELERVKVEVPAEEVDKALERLAENQRTTKPLESERPAESGDVLVIDFKGTVGGVAFPGMEGQDHHLQLGSNQFIAGFEDQLIGAGKGDERTVTVTFPEGYANDELSGKEAVFEVTVKDILATESTPIDDEMAKNYGAENLEDLRKKVAEQLGQEFEGIARSKVKRELLDKLAEGHDFPVPPGMVEQEFEAIWRQIEADREAGRSDPDDEGKDEETLKQEYRTIAERRVRLGLLLSDVGQKNGIEVTQDELNKALFQEAQRYPGREREVIEFFQKNPEAIGNLRGPVFEDKTIDFILALAKVAERKLTPDELQKELEAEAGDESASEGGEKAEGKAKKAPAKAKSKAKPKAAKAGDADESSEA</sequence>
<dbReference type="GO" id="GO:0051083">
    <property type="term" value="P:'de novo' cotranslational protein folding"/>
    <property type="evidence" value="ECO:0007669"/>
    <property type="project" value="TreeGrafter"/>
</dbReference>
<dbReference type="InterPro" id="IPR001179">
    <property type="entry name" value="PPIase_FKBP_dom"/>
</dbReference>
<evidence type="ECO:0000256" key="3">
    <source>
        <dbReference type="ARBA" id="ARBA00013194"/>
    </source>
</evidence>
<dbReference type="Pfam" id="PF05697">
    <property type="entry name" value="Trigger_N"/>
    <property type="match status" value="1"/>
</dbReference>
<organism evidence="17 18">
    <name type="scientific">Tistlia consotensis USBA 355</name>
    <dbReference type="NCBI Taxonomy" id="560819"/>
    <lineage>
        <taxon>Bacteria</taxon>
        <taxon>Pseudomonadati</taxon>
        <taxon>Pseudomonadota</taxon>
        <taxon>Alphaproteobacteria</taxon>
        <taxon>Rhodospirillales</taxon>
        <taxon>Rhodovibrionaceae</taxon>
        <taxon>Tistlia</taxon>
    </lineage>
</organism>
<dbReference type="PANTHER" id="PTHR30560">
    <property type="entry name" value="TRIGGER FACTOR CHAPERONE AND PEPTIDYL-PROLYL CIS/TRANS ISOMERASE"/>
    <property type="match status" value="1"/>
</dbReference>
<keyword evidence="5 12" id="KW-0132">Cell division</keyword>
<dbReference type="PROSITE" id="PS50059">
    <property type="entry name" value="FKBP_PPIASE"/>
    <property type="match status" value="1"/>
</dbReference>
<name>A0A1Y6BX38_9PROT</name>
<dbReference type="GO" id="GO:0003755">
    <property type="term" value="F:peptidyl-prolyl cis-trans isomerase activity"/>
    <property type="evidence" value="ECO:0007669"/>
    <property type="project" value="UniProtKB-UniRule"/>
</dbReference>
<dbReference type="NCBIfam" id="TIGR00115">
    <property type="entry name" value="tig"/>
    <property type="match status" value="1"/>
</dbReference>
<comment type="domain">
    <text evidence="12">Consists of 3 domains; the N-terminus binds the ribosome, the middle domain has PPIase activity, while the C-terminus has intrinsic chaperone activity on its own.</text>
</comment>
<feature type="compositionally biased region" description="Basic residues" evidence="15">
    <location>
        <begin position="459"/>
        <end position="473"/>
    </location>
</feature>
<keyword evidence="12" id="KW-0963">Cytoplasm</keyword>
<dbReference type="Gene3D" id="1.10.3120.10">
    <property type="entry name" value="Trigger factor, C-terminal domain"/>
    <property type="match status" value="1"/>
</dbReference>
<feature type="domain" description="PPIase FKBP-type" evidence="16">
    <location>
        <begin position="163"/>
        <end position="223"/>
    </location>
</feature>
<keyword evidence="18" id="KW-1185">Reference proteome</keyword>
<dbReference type="Pfam" id="PF05698">
    <property type="entry name" value="Trigger_C"/>
    <property type="match status" value="1"/>
</dbReference>
<dbReference type="RefSeq" id="WP_085122985.1">
    <property type="nucleotide sequence ID" value="NZ_FWZX01000008.1"/>
</dbReference>
<evidence type="ECO:0000256" key="10">
    <source>
        <dbReference type="ARBA" id="ARBA00024849"/>
    </source>
</evidence>
<dbReference type="HAMAP" id="MF_00303">
    <property type="entry name" value="Trigger_factor_Tig"/>
    <property type="match status" value="1"/>
</dbReference>
<keyword evidence="6 12" id="KW-0697">Rotamase</keyword>
<dbReference type="GO" id="GO:0051301">
    <property type="term" value="P:cell division"/>
    <property type="evidence" value="ECO:0007669"/>
    <property type="project" value="UniProtKB-KW"/>
</dbReference>
<gene>
    <name evidence="12" type="primary">tig</name>
    <name evidence="17" type="ORF">SAMN05428998_10896</name>
</gene>
<dbReference type="SUPFAM" id="SSF109998">
    <property type="entry name" value="Triger factor/SurA peptide-binding domain-like"/>
    <property type="match status" value="1"/>
</dbReference>
<evidence type="ECO:0000256" key="5">
    <source>
        <dbReference type="ARBA" id="ARBA00022618"/>
    </source>
</evidence>
<dbReference type="InterPro" id="IPR036611">
    <property type="entry name" value="Trigger_fac_ribosome-bd_sf"/>
</dbReference>
<proteinExistence type="inferred from homology"/>
<dbReference type="InterPro" id="IPR008880">
    <property type="entry name" value="Trigger_fac_C"/>
</dbReference>
<dbReference type="InterPro" id="IPR005215">
    <property type="entry name" value="Trig_fac"/>
</dbReference>
<comment type="function">
    <text evidence="10 12">Involved in protein export. Acts as a chaperone by maintaining the newly synthesized protein in an open conformation. Functions as a peptidyl-prolyl cis-trans isomerase.</text>
</comment>
<dbReference type="STRING" id="560819.SAMN05428998_10896"/>
<dbReference type="GO" id="GO:0015031">
    <property type="term" value="P:protein transport"/>
    <property type="evidence" value="ECO:0007669"/>
    <property type="project" value="UniProtKB-UniRule"/>
</dbReference>
<accession>A0A1Y6BX38</accession>
<dbReference type="EMBL" id="FWZX01000008">
    <property type="protein sequence ID" value="SMF24479.1"/>
    <property type="molecule type" value="Genomic_DNA"/>
</dbReference>
<comment type="similarity">
    <text evidence="2 12 14">Belongs to the FKBP-type PPIase family. Tig subfamily.</text>
</comment>
<evidence type="ECO:0000256" key="15">
    <source>
        <dbReference type="SAM" id="MobiDB-lite"/>
    </source>
</evidence>
<dbReference type="GO" id="GO:0044183">
    <property type="term" value="F:protein folding chaperone"/>
    <property type="evidence" value="ECO:0007669"/>
    <property type="project" value="TreeGrafter"/>
</dbReference>
<evidence type="ECO:0000256" key="13">
    <source>
        <dbReference type="PROSITE-ProRule" id="PRU00277"/>
    </source>
</evidence>
<reference evidence="17 18" key="1">
    <citation type="submission" date="2017-04" db="EMBL/GenBank/DDBJ databases">
        <authorList>
            <person name="Afonso C.L."/>
            <person name="Miller P.J."/>
            <person name="Scott M.A."/>
            <person name="Spackman E."/>
            <person name="Goraichik I."/>
            <person name="Dimitrov K.M."/>
            <person name="Suarez D.L."/>
            <person name="Swayne D.E."/>
        </authorList>
    </citation>
    <scope>NUCLEOTIDE SEQUENCE [LARGE SCALE GENOMIC DNA]</scope>
    <source>
        <strain evidence="17 18">USBA 355</strain>
    </source>
</reference>
<evidence type="ECO:0000256" key="12">
    <source>
        <dbReference type="HAMAP-Rule" id="MF_00303"/>
    </source>
</evidence>
<feature type="region of interest" description="Disordered" evidence="15">
    <location>
        <begin position="435"/>
        <end position="485"/>
    </location>
</feature>
<dbReference type="EC" id="5.2.1.8" evidence="3 12"/>
<dbReference type="GO" id="GO:0043022">
    <property type="term" value="F:ribosome binding"/>
    <property type="evidence" value="ECO:0007669"/>
    <property type="project" value="TreeGrafter"/>
</dbReference>
<evidence type="ECO:0000313" key="18">
    <source>
        <dbReference type="Proteomes" id="UP000192917"/>
    </source>
</evidence>
<dbReference type="AlphaFoldDB" id="A0A1Y6BX38"/>
<evidence type="ECO:0000256" key="1">
    <source>
        <dbReference type="ARBA" id="ARBA00000971"/>
    </source>
</evidence>
<evidence type="ECO:0000256" key="7">
    <source>
        <dbReference type="ARBA" id="ARBA00023186"/>
    </source>
</evidence>
<dbReference type="FunFam" id="3.10.50.40:FF:000001">
    <property type="entry name" value="Trigger factor"/>
    <property type="match status" value="1"/>
</dbReference>
<dbReference type="GO" id="GO:0005737">
    <property type="term" value="C:cytoplasm"/>
    <property type="evidence" value="ECO:0007669"/>
    <property type="project" value="UniProtKB-SubCell"/>
</dbReference>
<dbReference type="InterPro" id="IPR008881">
    <property type="entry name" value="Trigger_fac_ribosome-bd_bac"/>
</dbReference>
<protein>
    <recommendedName>
        <fullName evidence="4 12">Trigger factor</fullName>
        <shortName evidence="12">TF</shortName>
        <ecNumber evidence="3 12">5.2.1.8</ecNumber>
    </recommendedName>
    <alternativeName>
        <fullName evidence="11 12">PPIase</fullName>
    </alternativeName>
</protein>